<dbReference type="EMBL" id="JAKELL010000438">
    <property type="protein sequence ID" value="KAH8976821.1"/>
    <property type="molecule type" value="Genomic_DNA"/>
</dbReference>
<feature type="compositionally biased region" description="Low complexity" evidence="1">
    <location>
        <begin position="78"/>
        <end position="93"/>
    </location>
</feature>
<evidence type="ECO:0000256" key="1">
    <source>
        <dbReference type="SAM" id="MobiDB-lite"/>
    </source>
</evidence>
<feature type="region of interest" description="Disordered" evidence="1">
    <location>
        <begin position="48"/>
        <end position="95"/>
    </location>
</feature>
<dbReference type="Proteomes" id="UP001201163">
    <property type="component" value="Unassembled WGS sequence"/>
</dbReference>
<name>A0AAD4Q6Y9_9AGAM</name>
<proteinExistence type="predicted"/>
<dbReference type="InterPro" id="IPR049233">
    <property type="entry name" value="DUF6830"/>
</dbReference>
<protein>
    <recommendedName>
        <fullName evidence="2">DUF6830 domain-containing protein</fullName>
    </recommendedName>
</protein>
<keyword evidence="4" id="KW-1185">Reference proteome</keyword>
<comment type="caution">
    <text evidence="3">The sequence shown here is derived from an EMBL/GenBank/DDBJ whole genome shotgun (WGS) entry which is preliminary data.</text>
</comment>
<dbReference type="AlphaFoldDB" id="A0AAD4Q6Y9"/>
<feature type="domain" description="DUF6830" evidence="2">
    <location>
        <begin position="654"/>
        <end position="736"/>
    </location>
</feature>
<organism evidence="3 4">
    <name type="scientific">Lactarius akahatsu</name>
    <dbReference type="NCBI Taxonomy" id="416441"/>
    <lineage>
        <taxon>Eukaryota</taxon>
        <taxon>Fungi</taxon>
        <taxon>Dikarya</taxon>
        <taxon>Basidiomycota</taxon>
        <taxon>Agaricomycotina</taxon>
        <taxon>Agaricomycetes</taxon>
        <taxon>Russulales</taxon>
        <taxon>Russulaceae</taxon>
        <taxon>Lactarius</taxon>
    </lineage>
</organism>
<sequence>MIRCPGCDRGFTRCGLSQHISKTRRRGCQNLHQSLQTLTAFRPAQVASSLAPNTGPDSRHAADGPIGDESGSEDENNSTEGSGSELSSQQGDSANGVWAPFRSQCDWEFARWAKMCGATATAVTALLAIPELVNKLGLSYRTSVELNNLIDKALPGRPSFQCENLTIGGEDLQFHYRDIVPCIRALFGNPEFAHELVFAPERHYTDAERTCRIYSEMHTGDWWWSVQTSLEARNAGATVIPLIISSDKTQLTHFRDKEAYPIYLGIGNIPKGTRRKPSRSAQMLIGYIPTTKLTSITSHAARRRALANLFHSCMAKVLEPIHAYGEIGLAMLSGDGTWRRCHPVFATFVGDYPEQVLVTCTYRGRCPKCLVPANQLGNYTHFPARNHVDAIDTYISAGEGIRQFRAACRKAGLKSIFRPFWSALPLVDIFISITPDVLHQLLQGVVKRLTAWLTTILGAAEVDARCRSLPPNHHVSLFPNGIASLSQISGKQHKDICRFLLGLVLNVALPGGQLPSRLIRAARALLDFVYLAQYPSHTSKTLQRLEDCLARFHENKDIFIDLGVCEHLNLPKIHSMLHYRSSITLFGTTDNYNTEQSERLHIDFTKDAYRATNRKDEYTQMTAWLERREKIRIHTAFIEWQQQCYPTSSSTLMTSTRPPQVGMRYLKMTQHPTVKAVTFDELAASYGAVDFQDALADFIALVNYPGASVATLRTRAADTLLPFRSVPVFHRIKYSSSETSEDSEIVDSAVIRPEQKDARGCTVPQRFDTVLVRGNRIAQVRVVFQIPTKVVHDVFFHDAPTHLAYVEWFSPLSPTPDINHLMYKVSRLMDGGRRRAAVIPVGSIIGSVHLIPRFGPVTPDWNSFSVLEQCSIFYVNSFSDQDNYLRFG</sequence>
<dbReference type="InterPro" id="IPR041078">
    <property type="entry name" value="Plavaka"/>
</dbReference>
<reference evidence="3" key="1">
    <citation type="submission" date="2022-01" db="EMBL/GenBank/DDBJ databases">
        <title>Comparative genomics reveals a dynamic genome evolution in the ectomycorrhizal milk-cap (Lactarius) mushrooms.</title>
        <authorList>
            <consortium name="DOE Joint Genome Institute"/>
            <person name="Lebreton A."/>
            <person name="Tang N."/>
            <person name="Kuo A."/>
            <person name="LaButti K."/>
            <person name="Drula E."/>
            <person name="Barry K."/>
            <person name="Clum A."/>
            <person name="Lipzen A."/>
            <person name="Mousain D."/>
            <person name="Ng V."/>
            <person name="Wang R."/>
            <person name="Wang X."/>
            <person name="Dai Y."/>
            <person name="Henrissat B."/>
            <person name="Grigoriev I.V."/>
            <person name="Guerin-Laguette A."/>
            <person name="Yu F."/>
            <person name="Martin F.M."/>
        </authorList>
    </citation>
    <scope>NUCLEOTIDE SEQUENCE</scope>
    <source>
        <strain evidence="3">QP</strain>
    </source>
</reference>
<dbReference type="Pfam" id="PF18759">
    <property type="entry name" value="Plavaka"/>
    <property type="match status" value="1"/>
</dbReference>
<evidence type="ECO:0000313" key="3">
    <source>
        <dbReference type="EMBL" id="KAH8976821.1"/>
    </source>
</evidence>
<evidence type="ECO:0000313" key="4">
    <source>
        <dbReference type="Proteomes" id="UP001201163"/>
    </source>
</evidence>
<dbReference type="Pfam" id="PF20722">
    <property type="entry name" value="DUF6830"/>
    <property type="match status" value="1"/>
</dbReference>
<accession>A0AAD4Q6Y9</accession>
<gene>
    <name evidence="3" type="ORF">EDB92DRAFT_2012952</name>
</gene>
<evidence type="ECO:0000259" key="2">
    <source>
        <dbReference type="Pfam" id="PF20722"/>
    </source>
</evidence>